<keyword evidence="7" id="KW-0482">Metalloprotease</keyword>
<protein>
    <recommendedName>
        <fullName evidence="13">Peptidase M16</fullName>
    </recommendedName>
</protein>
<proteinExistence type="inferred from homology"/>
<dbReference type="PANTHER" id="PTHR43690:SF17">
    <property type="entry name" value="PROTEIN YHJJ"/>
    <property type="match status" value="1"/>
</dbReference>
<evidence type="ECO:0000256" key="9">
    <source>
        <dbReference type="SAM" id="SignalP"/>
    </source>
</evidence>
<keyword evidence="9" id="KW-0732">Signal</keyword>
<comment type="similarity">
    <text evidence="2 8">Belongs to the peptidase M16 family.</text>
</comment>
<dbReference type="InterPro" id="IPR050626">
    <property type="entry name" value="Peptidase_M16"/>
</dbReference>
<accession>A0A484HKV0</accession>
<dbReference type="AlphaFoldDB" id="A0A484HKV0"/>
<evidence type="ECO:0000256" key="2">
    <source>
        <dbReference type="ARBA" id="ARBA00007261"/>
    </source>
</evidence>
<evidence type="ECO:0000256" key="8">
    <source>
        <dbReference type="RuleBase" id="RU004447"/>
    </source>
</evidence>
<reference evidence="12" key="1">
    <citation type="submission" date="2019-01" db="EMBL/GenBank/DDBJ databases">
        <authorList>
            <consortium name="Genoscope - CEA"/>
            <person name="William W."/>
        </authorList>
    </citation>
    <scope>NUCLEOTIDE SEQUENCE</scope>
    <source>
        <strain evidence="12">CR-1</strain>
    </source>
</reference>
<keyword evidence="4" id="KW-0479">Metal-binding</keyword>
<sequence length="979" mass="109079">MPACVLKNARGFKNQRIKTAALSALILACLFFTGVSRAAQEARAPQWPHETSDLAPDPQSVYGRLENGFRYVLMKNREPRDRVSVHLNVQAGSLNETGPERGLAHFLEHMLFRGSDYFKPGELIKYFQSIGMSFGPDVNAHTGFEKTVYDIILPDGSQKTIAKALLAAKDFAAGALLLDKEIDRERKVVIAEKRTRDSVEYRTLVSSLEFEFPDALISRRLPIGTEEIISKAGRKELKAFYETWYRPDNMILVMVGDFDSEMAGALIQNEFSSLKAPAAPIRRPDIGDIRHKGIKTFYHHEKEAGSTTVSIETARKAPAAPDSAALRKDIFAADLADAIIRNRLEALKGEPGTPFTSAFIDSGTYLKTIRYSEIYAECEPEKWKESLALIEQTLRGALTHGFASHELDRVKKDFGAMLELGVKKAATRNSQGLARQIIFALNNNQVFMSPAQKKEMFAPLLKSLTLKDIHDAFRETWEADHRLVLVMGNARLAEGQIPPERRIHDEMEKSMASFVEKPKKLEKPRFPYLPEPGTAGKIVSKKWIPDLEIFQVDFANHVRLNIKKTDFDANSVQVNLTFGDGKLSQPAGKPGIAILAGAVVNESGLGALDKDGLERALSGKNASVHFYVAEDFFGLKGEAPPEEIPLLFQLLHAHIADPAFRKKAHRLSMERFRQDYRRLSATIDGAVKLHGERFFAGGDEKFGIPDSFDAFSKLSIDDVMAWVEPALRHDPIEISVAGDADVDQVIKAVSRYIGSLPDRKGSGLKKHPGLPRFPEGQIRKITVPTRLPKGLLTVAWPTEDIWNIKRARAFSVLGAIFSERLRVRIRETLGASYSPAAFNQSSKVYPEYGLLKTLVHADPEKIKVIQREVTKIAGDLSTNGVSADELQRAVEPILVRLKELRRKNAYWLDIVMTGSSKYPRQLDWSRSIIEDYQSFETDYISSLAKKYLDNARAAVLTIISDPGAEENAGEIAPPAPDIP</sequence>
<evidence type="ECO:0000313" key="12">
    <source>
        <dbReference type="EMBL" id="VEN75045.1"/>
    </source>
</evidence>
<dbReference type="InterPro" id="IPR001431">
    <property type="entry name" value="Pept_M16_Zn_BS"/>
</dbReference>
<keyword evidence="5" id="KW-0378">Hydrolase</keyword>
<name>A0A484HKV0_9BACT</name>
<dbReference type="Pfam" id="PF00675">
    <property type="entry name" value="Peptidase_M16"/>
    <property type="match status" value="1"/>
</dbReference>
<dbReference type="InterPro" id="IPR011765">
    <property type="entry name" value="Pept_M16_N"/>
</dbReference>
<evidence type="ECO:0000256" key="1">
    <source>
        <dbReference type="ARBA" id="ARBA00001947"/>
    </source>
</evidence>
<evidence type="ECO:0000256" key="5">
    <source>
        <dbReference type="ARBA" id="ARBA00022801"/>
    </source>
</evidence>
<feature type="chain" id="PRO_5019721771" description="Peptidase M16" evidence="9">
    <location>
        <begin position="39"/>
        <end position="979"/>
    </location>
</feature>
<keyword evidence="3" id="KW-0645">Protease</keyword>
<dbReference type="GO" id="GO:0006508">
    <property type="term" value="P:proteolysis"/>
    <property type="evidence" value="ECO:0007669"/>
    <property type="project" value="UniProtKB-KW"/>
</dbReference>
<dbReference type="Pfam" id="PF05193">
    <property type="entry name" value="Peptidase_M16_C"/>
    <property type="match status" value="2"/>
</dbReference>
<evidence type="ECO:0000259" key="11">
    <source>
        <dbReference type="Pfam" id="PF05193"/>
    </source>
</evidence>
<feature type="domain" description="Peptidase M16 C-terminal" evidence="11">
    <location>
        <begin position="714"/>
        <end position="891"/>
    </location>
</feature>
<keyword evidence="6" id="KW-0862">Zinc</keyword>
<dbReference type="PANTHER" id="PTHR43690">
    <property type="entry name" value="NARDILYSIN"/>
    <property type="match status" value="1"/>
</dbReference>
<dbReference type="PROSITE" id="PS51257">
    <property type="entry name" value="PROKAR_LIPOPROTEIN"/>
    <property type="match status" value="1"/>
</dbReference>
<dbReference type="Gene3D" id="3.30.830.10">
    <property type="entry name" value="Metalloenzyme, LuxS/M16 peptidase-like"/>
    <property type="match status" value="4"/>
</dbReference>
<gene>
    <name evidence="12" type="ORF">EPICR_60032</name>
</gene>
<dbReference type="GO" id="GO:0046872">
    <property type="term" value="F:metal ion binding"/>
    <property type="evidence" value="ECO:0007669"/>
    <property type="project" value="UniProtKB-KW"/>
</dbReference>
<comment type="cofactor">
    <cofactor evidence="1">
        <name>Zn(2+)</name>
        <dbReference type="ChEBI" id="CHEBI:29105"/>
    </cofactor>
</comment>
<dbReference type="SUPFAM" id="SSF63411">
    <property type="entry name" value="LuxS/MPP-like metallohydrolase"/>
    <property type="match status" value="4"/>
</dbReference>
<feature type="domain" description="Peptidase M16 C-terminal" evidence="11">
    <location>
        <begin position="234"/>
        <end position="412"/>
    </location>
</feature>
<dbReference type="PROSITE" id="PS00143">
    <property type="entry name" value="INSULINASE"/>
    <property type="match status" value="1"/>
</dbReference>
<organism evidence="12">
    <name type="scientific">uncultured Desulfobacteraceae bacterium</name>
    <dbReference type="NCBI Taxonomy" id="218296"/>
    <lineage>
        <taxon>Bacteria</taxon>
        <taxon>Pseudomonadati</taxon>
        <taxon>Thermodesulfobacteriota</taxon>
        <taxon>Desulfobacteria</taxon>
        <taxon>Desulfobacterales</taxon>
        <taxon>Desulfobacteraceae</taxon>
        <taxon>environmental samples</taxon>
    </lineage>
</organism>
<dbReference type="InterPro" id="IPR011249">
    <property type="entry name" value="Metalloenz_LuxS/M16"/>
</dbReference>
<evidence type="ECO:0000256" key="6">
    <source>
        <dbReference type="ARBA" id="ARBA00022833"/>
    </source>
</evidence>
<dbReference type="InterPro" id="IPR007863">
    <property type="entry name" value="Peptidase_M16_C"/>
</dbReference>
<feature type="signal peptide" evidence="9">
    <location>
        <begin position="1"/>
        <end position="38"/>
    </location>
</feature>
<dbReference type="GO" id="GO:0004222">
    <property type="term" value="F:metalloendopeptidase activity"/>
    <property type="evidence" value="ECO:0007669"/>
    <property type="project" value="InterPro"/>
</dbReference>
<dbReference type="EMBL" id="CAACVI010000049">
    <property type="protein sequence ID" value="VEN75045.1"/>
    <property type="molecule type" value="Genomic_DNA"/>
</dbReference>
<evidence type="ECO:0000256" key="7">
    <source>
        <dbReference type="ARBA" id="ARBA00023049"/>
    </source>
</evidence>
<evidence type="ECO:0000259" key="10">
    <source>
        <dbReference type="Pfam" id="PF00675"/>
    </source>
</evidence>
<evidence type="ECO:0000256" key="4">
    <source>
        <dbReference type="ARBA" id="ARBA00022723"/>
    </source>
</evidence>
<feature type="domain" description="Peptidase M16 N-terminal" evidence="10">
    <location>
        <begin position="71"/>
        <end position="194"/>
    </location>
</feature>
<evidence type="ECO:0008006" key="13">
    <source>
        <dbReference type="Google" id="ProtNLM"/>
    </source>
</evidence>
<evidence type="ECO:0000256" key="3">
    <source>
        <dbReference type="ARBA" id="ARBA00022670"/>
    </source>
</evidence>